<organism evidence="1 2">
    <name type="scientific">Habropoda laboriosa</name>
    <dbReference type="NCBI Taxonomy" id="597456"/>
    <lineage>
        <taxon>Eukaryota</taxon>
        <taxon>Metazoa</taxon>
        <taxon>Ecdysozoa</taxon>
        <taxon>Arthropoda</taxon>
        <taxon>Hexapoda</taxon>
        <taxon>Insecta</taxon>
        <taxon>Pterygota</taxon>
        <taxon>Neoptera</taxon>
        <taxon>Endopterygota</taxon>
        <taxon>Hymenoptera</taxon>
        <taxon>Apocrita</taxon>
        <taxon>Aculeata</taxon>
        <taxon>Apoidea</taxon>
        <taxon>Anthophila</taxon>
        <taxon>Apidae</taxon>
        <taxon>Habropoda</taxon>
    </lineage>
</organism>
<dbReference type="AlphaFoldDB" id="A0A0L7QJY5"/>
<reference evidence="1 2" key="1">
    <citation type="submission" date="2015-07" db="EMBL/GenBank/DDBJ databases">
        <title>The genome of Habropoda laboriosa.</title>
        <authorList>
            <person name="Pan H."/>
            <person name="Kapheim K."/>
        </authorList>
    </citation>
    <scope>NUCLEOTIDE SEQUENCE [LARGE SCALE GENOMIC DNA]</scope>
    <source>
        <strain evidence="1">0110345459</strain>
    </source>
</reference>
<evidence type="ECO:0000313" key="1">
    <source>
        <dbReference type="EMBL" id="KOC58947.1"/>
    </source>
</evidence>
<evidence type="ECO:0000313" key="2">
    <source>
        <dbReference type="Proteomes" id="UP000053825"/>
    </source>
</evidence>
<sequence length="801" mass="92692">MKQNYDDSSSSSSVDTAAYILANMNATNKAETMAIVEGANISVSSHATPLVTDKICAKECEHIALDNNDNNYQQCFSTSEISKCVLQQNNTDEHKNITQIQKNLDTTVANKNTLSETLNVNDELVHNNKFRDSKVLDETFTHIIGDGKDRNSYIKYDSLSVQLSQTNQNYFARENSIVQDSATQTRHRKKLYNGRDSPIDLIDMKRTNKNIVLEPQQNLHPALDFESKLKTHKMRKMRKRKVFHTFNKNSMNNSQLNSSRYNKRLQRTSIQIFDETSITANNDKKSDDAYSIILNRSQNLIECNTKECMNMFLSTNRSTNTENKLNKSTNYLEKCNANKYEKLNVITQFTHLKPVVYLTRLSEVDIQKHKNLNTAVTNSYNLNDNNYKHRNQHSIFKNLKDLNPQKLNVQKPEKQDKMVKRLKNLNPVIRLKRLSELEIQKYKKSAIITINLGNLNPTVQLKKLSHFEIQKYRNVNDKKALNKDDLLSKTTLLQNDDVNICQLPQINAADYSNSEMLNDCTSEIKETLNNNVFNNKGGLMESKVCQNIMTYTCPNIFQNDERNKKTNRNQLKLYIAKRNPTYKKQCRIRNMKFKKIRSIKSPSTTHLKNSNLRKNLFFKKNVYINNSKKLHMLLLSEDEDENDEFVKLIYYSEESKLRNCYNMLNQSSNCLVNKTDSCEYNTSNSIIKSVSSQTFLKNQEENFSLVKSKSFKYLKNDSNSRILSHVNKENLNCKGLITTQSCNLSVKEDHSIELSETQTLLKDQTKLSPKVDIIKNKNKLSLSNLCFETNVFDSDLDSFSF</sequence>
<dbReference type="EMBL" id="KQ415008">
    <property type="protein sequence ID" value="KOC58947.1"/>
    <property type="molecule type" value="Genomic_DNA"/>
</dbReference>
<gene>
    <name evidence="1" type="ORF">WH47_00959</name>
</gene>
<accession>A0A0L7QJY5</accession>
<proteinExistence type="predicted"/>
<dbReference type="Proteomes" id="UP000053825">
    <property type="component" value="Unassembled WGS sequence"/>
</dbReference>
<name>A0A0L7QJY5_9HYME</name>
<protein>
    <submittedName>
        <fullName evidence="1">Uncharacterized protein</fullName>
    </submittedName>
</protein>
<keyword evidence="2" id="KW-1185">Reference proteome</keyword>